<dbReference type="FunFam" id="3.40.50.300:FF:000759">
    <property type="entry name" value="probable ATP-dependent RNA helicase DDX52"/>
    <property type="match status" value="1"/>
</dbReference>
<feature type="short sequence motif" description="Q motif" evidence="12">
    <location>
        <begin position="69"/>
        <end position="97"/>
    </location>
</feature>
<evidence type="ECO:0000313" key="18">
    <source>
        <dbReference type="Proteomes" id="UP000494040"/>
    </source>
</evidence>
<feature type="compositionally biased region" description="Polar residues" evidence="13">
    <location>
        <begin position="470"/>
        <end position="479"/>
    </location>
</feature>
<dbReference type="PANTHER" id="PTHR47959:SF15">
    <property type="entry name" value="RNA HELICASE"/>
    <property type="match status" value="1"/>
</dbReference>
<keyword evidence="8" id="KW-0539">Nucleus</keyword>
<dbReference type="InterPro" id="IPR044764">
    <property type="entry name" value="DDX52/Rok1_DEADc"/>
</dbReference>
<dbReference type="Pfam" id="PF00271">
    <property type="entry name" value="Helicase_C"/>
    <property type="match status" value="1"/>
</dbReference>
<feature type="compositionally biased region" description="Basic residues" evidence="13">
    <location>
        <begin position="480"/>
        <end position="497"/>
    </location>
</feature>
<dbReference type="OMA" id="EMAHSIM"/>
<dbReference type="OrthoDB" id="360161at2759"/>
<dbReference type="PANTHER" id="PTHR47959">
    <property type="entry name" value="ATP-DEPENDENT RNA HELICASE RHLE-RELATED"/>
    <property type="match status" value="1"/>
</dbReference>
<evidence type="ECO:0000259" key="15">
    <source>
        <dbReference type="PROSITE" id="PS51194"/>
    </source>
</evidence>
<gene>
    <name evidence="17" type="primary">106672365</name>
</gene>
<dbReference type="InterPro" id="IPR014001">
    <property type="entry name" value="Helicase_ATP-bd"/>
</dbReference>
<dbReference type="PROSITE" id="PS51194">
    <property type="entry name" value="HELICASE_CTER"/>
    <property type="match status" value="1"/>
</dbReference>
<sequence>MDFQDIFRKLSSGSKFSKNSCSKIEEVKQESQSVENIKCQEERINRLRNINRITVRGKKVPPPIENFEQLCTEFMVPERILENIKNATYKKPTPIQMQVIPAMLQGRQIMACAPTGSGKTAAFLLPLISLLKKPSKNGFRALILCPTRELARQIFRECIQLSEGTGLKPYLIKKVSQSGHSFGSNFSKKCDILISTPNRLIYLMRKEDNCINLETVEWLIVDECDKLFEVGVRGFRDQLAEIYTSCDNSILKRAMFSATYTVHVAEWCRKNLHRVISITVGQRNTTVQDVQQELIYVGNEAGKIQALRNLIHQGLTPPVLVFVQSKERAKELFTELIYDEISVDVIHADRTQLQRDNTVNAFREGKIWVLICTDIMGRGIDFKGIKLVINYDFPPSAISYIHRIGRTGRAGRPGKAITYFTNDDKILLRSIALLLKESGCPVPEYMLKLKKVKRSERKQLETQPLERKSISTAIQSKKYNSSRKKPDKTSKIKKTTNKVKENVQKS</sequence>
<dbReference type="SUPFAM" id="SSF52540">
    <property type="entry name" value="P-loop containing nucleoside triphosphate hydrolases"/>
    <property type="match status" value="1"/>
</dbReference>
<evidence type="ECO:0000259" key="16">
    <source>
        <dbReference type="PROSITE" id="PS51195"/>
    </source>
</evidence>
<evidence type="ECO:0000256" key="11">
    <source>
        <dbReference type="ARBA" id="ARBA00047984"/>
    </source>
</evidence>
<keyword evidence="18" id="KW-1185">Reference proteome</keyword>
<dbReference type="InterPro" id="IPR027417">
    <property type="entry name" value="P-loop_NTPase"/>
</dbReference>
<dbReference type="GO" id="GO:0003724">
    <property type="term" value="F:RNA helicase activity"/>
    <property type="evidence" value="ECO:0007669"/>
    <property type="project" value="UniProtKB-EC"/>
</dbReference>
<keyword evidence="5" id="KW-0347">Helicase</keyword>
<dbReference type="GO" id="GO:0005524">
    <property type="term" value="F:ATP binding"/>
    <property type="evidence" value="ECO:0007669"/>
    <property type="project" value="UniProtKB-KW"/>
</dbReference>
<evidence type="ECO:0000256" key="4">
    <source>
        <dbReference type="ARBA" id="ARBA00022801"/>
    </source>
</evidence>
<keyword evidence="3" id="KW-0547">Nucleotide-binding</keyword>
<dbReference type="Proteomes" id="UP000494040">
    <property type="component" value="Unassembled WGS sequence"/>
</dbReference>
<evidence type="ECO:0000256" key="1">
    <source>
        <dbReference type="ARBA" id="ARBA00004604"/>
    </source>
</evidence>
<feature type="region of interest" description="Disordered" evidence="13">
    <location>
        <begin position="456"/>
        <end position="506"/>
    </location>
</feature>
<dbReference type="InterPro" id="IPR001650">
    <property type="entry name" value="Helicase_C-like"/>
</dbReference>
<evidence type="ECO:0000256" key="5">
    <source>
        <dbReference type="ARBA" id="ARBA00022806"/>
    </source>
</evidence>
<dbReference type="InterPro" id="IPR050079">
    <property type="entry name" value="DEAD_box_RNA_helicase"/>
</dbReference>
<evidence type="ECO:0000259" key="14">
    <source>
        <dbReference type="PROSITE" id="PS51192"/>
    </source>
</evidence>
<dbReference type="PROSITE" id="PS51192">
    <property type="entry name" value="HELICASE_ATP_BIND_1"/>
    <property type="match status" value="1"/>
</dbReference>
<dbReference type="GO" id="GO:0005730">
    <property type="term" value="C:nucleolus"/>
    <property type="evidence" value="ECO:0007669"/>
    <property type="project" value="UniProtKB-SubCell"/>
</dbReference>
<evidence type="ECO:0000256" key="3">
    <source>
        <dbReference type="ARBA" id="ARBA00022741"/>
    </source>
</evidence>
<dbReference type="EnsemblMetazoa" id="XM_014403735.2">
    <property type="protein sequence ID" value="XP_014259221.1"/>
    <property type="gene ID" value="LOC106672365"/>
</dbReference>
<dbReference type="KEGG" id="clec:106672365"/>
<accession>A0A8I6S9U7</accession>
<comment type="similarity">
    <text evidence="9">Belongs to the DEAD box helicase family. DDX52/ROK1 subfamily.</text>
</comment>
<dbReference type="InterPro" id="IPR011545">
    <property type="entry name" value="DEAD/DEAH_box_helicase_dom"/>
</dbReference>
<evidence type="ECO:0000256" key="6">
    <source>
        <dbReference type="ARBA" id="ARBA00022840"/>
    </source>
</evidence>
<organism evidence="17 18">
    <name type="scientific">Cimex lectularius</name>
    <name type="common">Bed bug</name>
    <name type="synonym">Acanthia lectularia</name>
    <dbReference type="NCBI Taxonomy" id="79782"/>
    <lineage>
        <taxon>Eukaryota</taxon>
        <taxon>Metazoa</taxon>
        <taxon>Ecdysozoa</taxon>
        <taxon>Arthropoda</taxon>
        <taxon>Hexapoda</taxon>
        <taxon>Insecta</taxon>
        <taxon>Pterygota</taxon>
        <taxon>Neoptera</taxon>
        <taxon>Paraneoptera</taxon>
        <taxon>Hemiptera</taxon>
        <taxon>Heteroptera</taxon>
        <taxon>Panheteroptera</taxon>
        <taxon>Cimicomorpha</taxon>
        <taxon>Cimicidae</taxon>
        <taxon>Cimex</taxon>
    </lineage>
</organism>
<dbReference type="InterPro" id="IPR014014">
    <property type="entry name" value="RNA_helicase_DEAD_Q_motif"/>
</dbReference>
<dbReference type="GO" id="GO:0030490">
    <property type="term" value="P:maturation of SSU-rRNA"/>
    <property type="evidence" value="ECO:0007669"/>
    <property type="project" value="InterPro"/>
</dbReference>
<dbReference type="CDD" id="cd17957">
    <property type="entry name" value="DEADc_DDX52"/>
    <property type="match status" value="1"/>
</dbReference>
<dbReference type="SMART" id="SM00490">
    <property type="entry name" value="HELICc"/>
    <property type="match status" value="1"/>
</dbReference>
<feature type="compositionally biased region" description="Basic and acidic residues" evidence="13">
    <location>
        <begin position="457"/>
        <end position="469"/>
    </location>
</feature>
<evidence type="ECO:0000313" key="17">
    <source>
        <dbReference type="EnsemblMetazoa" id="XP_014259221.1"/>
    </source>
</evidence>
<reference evidence="17" key="1">
    <citation type="submission" date="2022-01" db="UniProtKB">
        <authorList>
            <consortium name="EnsemblMetazoa"/>
        </authorList>
    </citation>
    <scope>IDENTIFICATION</scope>
</reference>
<name>A0A8I6S9U7_CIMLE</name>
<evidence type="ECO:0000256" key="13">
    <source>
        <dbReference type="SAM" id="MobiDB-lite"/>
    </source>
</evidence>
<dbReference type="GO" id="GO:0005829">
    <property type="term" value="C:cytosol"/>
    <property type="evidence" value="ECO:0007669"/>
    <property type="project" value="TreeGrafter"/>
</dbReference>
<keyword evidence="4" id="KW-0378">Hydrolase</keyword>
<dbReference type="AlphaFoldDB" id="A0A8I6S9U7"/>
<proteinExistence type="inferred from homology"/>
<dbReference type="SMART" id="SM00487">
    <property type="entry name" value="DEXDc"/>
    <property type="match status" value="1"/>
</dbReference>
<dbReference type="GO" id="GO:0003723">
    <property type="term" value="F:RNA binding"/>
    <property type="evidence" value="ECO:0007669"/>
    <property type="project" value="UniProtKB-KW"/>
</dbReference>
<dbReference type="Gene3D" id="3.40.50.300">
    <property type="entry name" value="P-loop containing nucleotide triphosphate hydrolases"/>
    <property type="match status" value="2"/>
</dbReference>
<dbReference type="GO" id="GO:0016787">
    <property type="term" value="F:hydrolase activity"/>
    <property type="evidence" value="ECO:0007669"/>
    <property type="project" value="UniProtKB-KW"/>
</dbReference>
<comment type="subcellular location">
    <subcellularLocation>
        <location evidence="1">Nucleus</location>
        <location evidence="1">Nucleolus</location>
    </subcellularLocation>
</comment>
<evidence type="ECO:0000256" key="9">
    <source>
        <dbReference type="ARBA" id="ARBA00024355"/>
    </source>
</evidence>
<evidence type="ECO:0000256" key="8">
    <source>
        <dbReference type="ARBA" id="ARBA00023242"/>
    </source>
</evidence>
<evidence type="ECO:0000256" key="7">
    <source>
        <dbReference type="ARBA" id="ARBA00022884"/>
    </source>
</evidence>
<dbReference type="Pfam" id="PF00270">
    <property type="entry name" value="DEAD"/>
    <property type="match status" value="1"/>
</dbReference>
<keyword evidence="7" id="KW-0694">RNA-binding</keyword>
<evidence type="ECO:0000256" key="2">
    <source>
        <dbReference type="ARBA" id="ARBA00012552"/>
    </source>
</evidence>
<protein>
    <recommendedName>
        <fullName evidence="10">Probable ATP-dependent RNA helicase DDX52</fullName>
        <ecNumber evidence="2">3.6.4.13</ecNumber>
    </recommendedName>
</protein>
<keyword evidence="6" id="KW-0067">ATP-binding</keyword>
<comment type="catalytic activity">
    <reaction evidence="11">
        <text>ATP + H2O = ADP + phosphate + H(+)</text>
        <dbReference type="Rhea" id="RHEA:13065"/>
        <dbReference type="ChEBI" id="CHEBI:15377"/>
        <dbReference type="ChEBI" id="CHEBI:15378"/>
        <dbReference type="ChEBI" id="CHEBI:30616"/>
        <dbReference type="ChEBI" id="CHEBI:43474"/>
        <dbReference type="ChEBI" id="CHEBI:456216"/>
        <dbReference type="EC" id="3.6.4.13"/>
    </reaction>
</comment>
<dbReference type="CDD" id="cd18787">
    <property type="entry name" value="SF2_C_DEAD"/>
    <property type="match status" value="1"/>
</dbReference>
<evidence type="ECO:0000256" key="10">
    <source>
        <dbReference type="ARBA" id="ARBA00044533"/>
    </source>
</evidence>
<feature type="domain" description="DEAD-box RNA helicase Q" evidence="16">
    <location>
        <begin position="69"/>
        <end position="97"/>
    </location>
</feature>
<dbReference type="EC" id="3.6.4.13" evidence="2"/>
<feature type="domain" description="Helicase ATP-binding" evidence="14">
    <location>
        <begin position="100"/>
        <end position="278"/>
    </location>
</feature>
<dbReference type="PROSITE" id="PS51195">
    <property type="entry name" value="Q_MOTIF"/>
    <property type="match status" value="1"/>
</dbReference>
<evidence type="ECO:0000256" key="12">
    <source>
        <dbReference type="PROSITE-ProRule" id="PRU00552"/>
    </source>
</evidence>
<feature type="domain" description="Helicase C-terminal" evidence="15">
    <location>
        <begin position="289"/>
        <end position="450"/>
    </location>
</feature>